<evidence type="ECO:0000256" key="1">
    <source>
        <dbReference type="ARBA" id="ARBA00004651"/>
    </source>
</evidence>
<keyword evidence="2" id="KW-1003">Cell membrane</keyword>
<dbReference type="InterPro" id="IPR004869">
    <property type="entry name" value="MMPL_dom"/>
</dbReference>
<feature type="transmembrane region" description="Helical" evidence="6">
    <location>
        <begin position="735"/>
        <end position="756"/>
    </location>
</feature>
<keyword evidence="3 6" id="KW-0812">Transmembrane</keyword>
<dbReference type="STRING" id="1408281.Epro_0942"/>
<feature type="transmembrane region" description="Helical" evidence="6">
    <location>
        <begin position="252"/>
        <end position="271"/>
    </location>
</feature>
<evidence type="ECO:0000256" key="4">
    <source>
        <dbReference type="ARBA" id="ARBA00022989"/>
    </source>
</evidence>
<feature type="transmembrane region" description="Helical" evidence="6">
    <location>
        <begin position="371"/>
        <end position="394"/>
    </location>
</feature>
<evidence type="ECO:0000256" key="5">
    <source>
        <dbReference type="ARBA" id="ARBA00023136"/>
    </source>
</evidence>
<dbReference type="GO" id="GO:0005886">
    <property type="term" value="C:plasma membrane"/>
    <property type="evidence" value="ECO:0007669"/>
    <property type="project" value="UniProtKB-SubCell"/>
</dbReference>
<feature type="transmembrane region" description="Helical" evidence="6">
    <location>
        <begin position="278"/>
        <end position="298"/>
    </location>
</feature>
<name>A0A0G3WI07_9BACT</name>
<feature type="transmembrane region" description="Helical" evidence="6">
    <location>
        <begin position="304"/>
        <end position="325"/>
    </location>
</feature>
<evidence type="ECO:0000256" key="2">
    <source>
        <dbReference type="ARBA" id="ARBA00022475"/>
    </source>
</evidence>
<organism evidence="8 9">
    <name type="scientific">Endomicrobium proavitum</name>
    <dbReference type="NCBI Taxonomy" id="1408281"/>
    <lineage>
        <taxon>Bacteria</taxon>
        <taxon>Pseudomonadati</taxon>
        <taxon>Elusimicrobiota</taxon>
        <taxon>Endomicrobiia</taxon>
        <taxon>Endomicrobiales</taxon>
        <taxon>Endomicrobiaceae</taxon>
        <taxon>Endomicrobium</taxon>
    </lineage>
</organism>
<feature type="transmembrane region" description="Helical" evidence="6">
    <location>
        <begin position="676"/>
        <end position="698"/>
    </location>
</feature>
<accession>A0A0G3WI07</accession>
<keyword evidence="5 6" id="KW-0472">Membrane</keyword>
<feature type="transmembrane region" description="Helical" evidence="6">
    <location>
        <begin position="419"/>
        <end position="439"/>
    </location>
</feature>
<feature type="transmembrane region" description="Helical" evidence="6">
    <location>
        <begin position="346"/>
        <end position="365"/>
    </location>
</feature>
<reference evidence="8 9" key="1">
    <citation type="submission" date="2014-09" db="EMBL/GenBank/DDBJ databases">
        <title>Complete genome sequence of Endomicrobium proavitum.</title>
        <authorList>
            <person name="Zheng H."/>
        </authorList>
    </citation>
    <scope>NUCLEOTIDE SEQUENCE [LARGE SCALE GENOMIC DNA]</scope>
    <source>
        <strain evidence="8 9">Rsa215</strain>
    </source>
</reference>
<evidence type="ECO:0000313" key="9">
    <source>
        <dbReference type="Proteomes" id="UP000035337"/>
    </source>
</evidence>
<dbReference type="Gene3D" id="1.20.1640.10">
    <property type="entry name" value="Multidrug efflux transporter AcrB transmembrane domain"/>
    <property type="match status" value="2"/>
</dbReference>
<dbReference type="AlphaFoldDB" id="A0A0G3WI07"/>
<feature type="transmembrane region" description="Helical" evidence="6">
    <location>
        <begin position="650"/>
        <end position="670"/>
    </location>
</feature>
<evidence type="ECO:0000256" key="3">
    <source>
        <dbReference type="ARBA" id="ARBA00022692"/>
    </source>
</evidence>
<dbReference type="EMBL" id="CP009498">
    <property type="protein sequence ID" value="AKL98321.1"/>
    <property type="molecule type" value="Genomic_DNA"/>
</dbReference>
<comment type="subcellular location">
    <subcellularLocation>
        <location evidence="1">Cell membrane</location>
        <topology evidence="1">Multi-pass membrane protein</topology>
    </subcellularLocation>
</comment>
<gene>
    <name evidence="8" type="ORF">Epro_0942</name>
</gene>
<dbReference type="PANTHER" id="PTHR33406:SF13">
    <property type="entry name" value="MEMBRANE PROTEIN YDFJ"/>
    <property type="match status" value="1"/>
</dbReference>
<dbReference type="KEGG" id="epo:Epro_0942"/>
<protein>
    <recommendedName>
        <fullName evidence="7">Membrane transport protein MMPL domain-containing protein</fullName>
    </recommendedName>
</protein>
<sequence length="904" mass="102441">MCESFNFEVIFKYKKIYLALLCLIFVFFIFLFSKISFREDISEMLPDSLSKEIKLFQNSPLANKLFIVVSADTSQGIQQTVDTVSSILLNDETLSLKVVNTDKDFMLAYYYGVPEIFNEDLENQLNCFLTTTDISKRVEDNIKRLCFAEGIFLQDFIIVDPIGMFSIFADRLKILDVSGSLEINNGFLISKDSKHALFVFDYPKNFLDGNYALKIDEIFKTIKKDLPENTSVFYMGAPRYTVENRSVIVSDMSKIFAISTALMIALFLVFLRDKKAIFIYVMPAVTIIFAAVITFFTFKTISGITIGFGSVLMGLSVDYSVYMYFAMKSSTEENKFANAKKMFKPIFISAMTSIFTFMILFFSNIGVFRQIALFCAGGLLIAMALSFLTAAFIFDVKKEELSKKEELKQINVAVTLKPYVAWIIVFVIFSAGIVGFKFVQFDISLQSLNTVTKNFENDRKEFEELIGGAYDNNAMVFVLGKDKEEVLENNEKLFQINSGHLKLAELFPSQKTKANNVKRWKNFWTAQKIADIKKAINKMSIKYAIKPDAFDNFYNYLNTGQFGEHERFDMYEIFNPIIQTGEEYAFVNIVPAQAQINNNDNIETVMISNEVLQKKIVSDISSSFFVIVISLIIFSFVALVAMLKSFKLALLSLLPPLCSICIFFAMAALLSIKINLFGLFAMPLLLGLGIDYGLFVIFQNTAATELHPTKAVVIAAFSTLIGFGSLMAAQHKVLFIIGFMVFTGILTAILVSIFILPAFLKNIKKNSLALLAVFILFSGCASISKVHYNIEPEQNETQSLSIEMFYGVYEDSLPFNALTVTERDGNRVVIMSDLGVKLLDMKVKNNGETDIYFYMSHMPKNNIEEIASFFTEYFFDGEKKNIEELNGRINFYNGKNSVLWMNKI</sequence>
<evidence type="ECO:0000313" key="8">
    <source>
        <dbReference type="EMBL" id="AKL98321.1"/>
    </source>
</evidence>
<keyword evidence="9" id="KW-1185">Reference proteome</keyword>
<feature type="transmembrane region" description="Helical" evidence="6">
    <location>
        <begin position="16"/>
        <end position="37"/>
    </location>
</feature>
<dbReference type="Pfam" id="PF03176">
    <property type="entry name" value="MMPL"/>
    <property type="match status" value="1"/>
</dbReference>
<feature type="domain" description="Membrane transport protein MMPL" evidence="7">
    <location>
        <begin position="188"/>
        <end position="390"/>
    </location>
</feature>
<feature type="transmembrane region" description="Helical" evidence="6">
    <location>
        <begin position="624"/>
        <end position="643"/>
    </location>
</feature>
<dbReference type="SUPFAM" id="SSF82866">
    <property type="entry name" value="Multidrug efflux transporter AcrB transmembrane domain"/>
    <property type="match status" value="2"/>
</dbReference>
<dbReference type="PANTHER" id="PTHR33406">
    <property type="entry name" value="MEMBRANE PROTEIN MJ1562-RELATED"/>
    <property type="match status" value="1"/>
</dbReference>
<feature type="transmembrane region" description="Helical" evidence="6">
    <location>
        <begin position="710"/>
        <end position="729"/>
    </location>
</feature>
<dbReference type="Proteomes" id="UP000035337">
    <property type="component" value="Chromosome"/>
</dbReference>
<keyword evidence="4 6" id="KW-1133">Transmembrane helix</keyword>
<evidence type="ECO:0000256" key="6">
    <source>
        <dbReference type="SAM" id="Phobius"/>
    </source>
</evidence>
<proteinExistence type="predicted"/>
<dbReference type="InterPro" id="IPR050545">
    <property type="entry name" value="Mycobact_MmpL"/>
</dbReference>
<feature type="transmembrane region" description="Helical" evidence="6">
    <location>
        <begin position="768"/>
        <end position="788"/>
    </location>
</feature>
<evidence type="ECO:0000259" key="7">
    <source>
        <dbReference type="Pfam" id="PF03176"/>
    </source>
</evidence>